<sequence length="110" mass="12014">MSSTRLSIVCTCELERGERGTEDASCLGFGKLGKTFSSNDRRIEPLMTGRDPGRLRTDTALHCVPGTLLFFSSPLRPPVCGQALSNICSRAYMAYDSHVRRVDLGGKTCL</sequence>
<evidence type="ECO:0000313" key="1">
    <source>
        <dbReference type="EMBL" id="KAF8676588.1"/>
    </source>
</evidence>
<evidence type="ECO:0000313" key="4">
    <source>
        <dbReference type="Proteomes" id="UP000650582"/>
    </source>
</evidence>
<comment type="caution">
    <text evidence="1">The sequence shown here is derived from an EMBL/GenBank/DDBJ whole genome shotgun (WGS) entry which is preliminary data.</text>
</comment>
<evidence type="ECO:0000313" key="2">
    <source>
        <dbReference type="EMBL" id="KAF8703144.1"/>
    </source>
</evidence>
<gene>
    <name evidence="3" type="ORF">RHS01_09453</name>
    <name evidence="2" type="ORF">RHS03_06284</name>
    <name evidence="1" type="ORF">RHS04_06489</name>
</gene>
<reference evidence="1" key="1">
    <citation type="submission" date="2020-09" db="EMBL/GenBank/DDBJ databases">
        <title>Comparative genome analyses of four rice-infecting Rhizoctonia solani isolates reveal extensive enrichment of homogalacturonan modification genes.</title>
        <authorList>
            <person name="Lee D.-Y."/>
            <person name="Jeon J."/>
            <person name="Kim K.-T."/>
            <person name="Cheong K."/>
            <person name="Song H."/>
            <person name="Choi G."/>
            <person name="Ko J."/>
            <person name="Opiyo S.O."/>
            <person name="Zuo S."/>
            <person name="Madhav S."/>
            <person name="Lee Y.-H."/>
            <person name="Wang G.-L."/>
        </authorList>
    </citation>
    <scope>NUCLEOTIDE SEQUENCE</scope>
    <source>
        <strain evidence="3">AG1-IA B2</strain>
        <strain evidence="2">AG1-IA WGL</strain>
        <strain evidence="1">AG1-IA YN-7</strain>
    </source>
</reference>
<proteinExistence type="predicted"/>
<protein>
    <submittedName>
        <fullName evidence="1">Uncharacterized protein</fullName>
    </submittedName>
</protein>
<dbReference type="EMBL" id="JACYCD010000078">
    <property type="protein sequence ID" value="KAF8703144.1"/>
    <property type="molecule type" value="Genomic_DNA"/>
</dbReference>
<accession>A0A8H7H5B4</accession>
<dbReference type="Proteomes" id="UP000602905">
    <property type="component" value="Unassembled WGS sequence"/>
</dbReference>
<dbReference type="EMBL" id="JACYCC010000050">
    <property type="protein sequence ID" value="KAF8676588.1"/>
    <property type="molecule type" value="Genomic_DNA"/>
</dbReference>
<dbReference type="AlphaFoldDB" id="A0A8H7H5B4"/>
<organism evidence="1 4">
    <name type="scientific">Rhizoctonia solani</name>
    <dbReference type="NCBI Taxonomy" id="456999"/>
    <lineage>
        <taxon>Eukaryota</taxon>
        <taxon>Fungi</taxon>
        <taxon>Dikarya</taxon>
        <taxon>Basidiomycota</taxon>
        <taxon>Agaricomycotina</taxon>
        <taxon>Agaricomycetes</taxon>
        <taxon>Cantharellales</taxon>
        <taxon>Ceratobasidiaceae</taxon>
        <taxon>Rhizoctonia</taxon>
    </lineage>
</organism>
<evidence type="ECO:0000313" key="3">
    <source>
        <dbReference type="EMBL" id="KAF8750311.1"/>
    </source>
</evidence>
<dbReference type="Proteomes" id="UP000650582">
    <property type="component" value="Unassembled WGS sequence"/>
</dbReference>
<name>A0A8H7H5B4_9AGAM</name>
<dbReference type="Proteomes" id="UP000614334">
    <property type="component" value="Unassembled WGS sequence"/>
</dbReference>
<dbReference type="EMBL" id="JACYCF010000021">
    <property type="protein sequence ID" value="KAF8750311.1"/>
    <property type="molecule type" value="Genomic_DNA"/>
</dbReference>